<dbReference type="EC" id="2.4.1.266" evidence="7"/>
<evidence type="ECO:0000259" key="11">
    <source>
        <dbReference type="Pfam" id="PF00535"/>
    </source>
</evidence>
<comment type="catalytic activity">
    <reaction evidence="9">
        <text>(2R)-3-phosphoglycerate + UDP-alpha-D-glucose = (2R)-2-O-(alpha-D-glucopyranosyl)-3-phospho-glycerate + UDP + H(+)</text>
        <dbReference type="Rhea" id="RHEA:31319"/>
        <dbReference type="ChEBI" id="CHEBI:15378"/>
        <dbReference type="ChEBI" id="CHEBI:58223"/>
        <dbReference type="ChEBI" id="CHEBI:58272"/>
        <dbReference type="ChEBI" id="CHEBI:58885"/>
        <dbReference type="ChEBI" id="CHEBI:62600"/>
        <dbReference type="EC" id="2.4.1.266"/>
    </reaction>
    <physiologicalReaction direction="left-to-right" evidence="9">
        <dbReference type="Rhea" id="RHEA:31320"/>
    </physiologicalReaction>
</comment>
<sequence>MRPDVHRWLRRRTFSAASWSAAELADARRAEGTTVSVVLPALDEEATVGAIVTVIRDELVLRAPLVDEVVVVDSGSADRTAAVAAAAGARVVDVADVLPAHGRVPGKGEALWKGLAATTGDLVVFVDADLVGFDPQFVVGLLGPLLTDPGIGYVKALYDRPLSTTEGIVPSGGGRVTELVARPLLNAFWPELAGFVQPLSGEYAGRRELLEQVPFVSGYGVEFGLLVDLAALAGVDALAQVDLGTRRHGHQSDAALGRMAGQILQTAMARRLRGGAPAPELLQFLRTGDGVEAVSWDVGVTERPPMRTVLAAAGAQGRRR</sequence>
<gene>
    <name evidence="12" type="ORF">ABQ292_19515</name>
</gene>
<evidence type="ECO:0000256" key="2">
    <source>
        <dbReference type="ARBA" id="ARBA00001946"/>
    </source>
</evidence>
<dbReference type="Proteomes" id="UP001560045">
    <property type="component" value="Unassembled WGS sequence"/>
</dbReference>
<comment type="similarity">
    <text evidence="3">Belongs to the glycosyltransferase 2 family.</text>
</comment>
<evidence type="ECO:0000313" key="13">
    <source>
        <dbReference type="Proteomes" id="UP001560045"/>
    </source>
</evidence>
<comment type="catalytic activity">
    <reaction evidence="10">
        <text>an NDP-alpha-D-glucose + (2R)-3-phosphoglycerate = (2R)-2-O-(alpha-D-glucopyranosyl)-3-phospho-glycerate + a ribonucleoside 5'-diphosphate + H(+)</text>
        <dbReference type="Rhea" id="RHEA:47244"/>
        <dbReference type="ChEBI" id="CHEBI:15378"/>
        <dbReference type="ChEBI" id="CHEBI:57930"/>
        <dbReference type="ChEBI" id="CHEBI:58272"/>
        <dbReference type="ChEBI" id="CHEBI:62600"/>
        <dbReference type="ChEBI" id="CHEBI:76533"/>
        <dbReference type="EC" id="2.4.1.266"/>
    </reaction>
    <physiologicalReaction direction="left-to-right" evidence="10">
        <dbReference type="Rhea" id="RHEA:47245"/>
    </physiologicalReaction>
</comment>
<dbReference type="EMBL" id="JBFNXQ010000076">
    <property type="protein sequence ID" value="MEX5720557.1"/>
    <property type="molecule type" value="Genomic_DNA"/>
</dbReference>
<evidence type="ECO:0000256" key="5">
    <source>
        <dbReference type="ARBA" id="ARBA00022679"/>
    </source>
</evidence>
<evidence type="ECO:0000256" key="8">
    <source>
        <dbReference type="ARBA" id="ARBA00040894"/>
    </source>
</evidence>
<evidence type="ECO:0000256" key="4">
    <source>
        <dbReference type="ARBA" id="ARBA00022676"/>
    </source>
</evidence>
<comment type="caution">
    <text evidence="12">The sequence shown here is derived from an EMBL/GenBank/DDBJ whole genome shotgun (WGS) entry which is preliminary data.</text>
</comment>
<dbReference type="InterPro" id="IPR001173">
    <property type="entry name" value="Glyco_trans_2-like"/>
</dbReference>
<comment type="cofactor">
    <cofactor evidence="2">
        <name>Mg(2+)</name>
        <dbReference type="ChEBI" id="CHEBI:18420"/>
    </cofactor>
</comment>
<evidence type="ECO:0000256" key="10">
    <source>
        <dbReference type="ARBA" id="ARBA00048997"/>
    </source>
</evidence>
<name>A0ABV3XJ99_9ACTN</name>
<evidence type="ECO:0000256" key="9">
    <source>
        <dbReference type="ARBA" id="ARBA00048689"/>
    </source>
</evidence>
<accession>A0ABV3XJ99</accession>
<feature type="domain" description="Glycosyltransferase 2-like" evidence="11">
    <location>
        <begin position="36"/>
        <end position="149"/>
    </location>
</feature>
<dbReference type="InterPro" id="IPR050256">
    <property type="entry name" value="Glycosyltransferase_2"/>
</dbReference>
<dbReference type="Pfam" id="PF00535">
    <property type="entry name" value="Glycos_transf_2"/>
    <property type="match status" value="1"/>
</dbReference>
<evidence type="ECO:0000256" key="7">
    <source>
        <dbReference type="ARBA" id="ARBA00039022"/>
    </source>
</evidence>
<reference evidence="12 13" key="1">
    <citation type="submission" date="2024-06" db="EMBL/GenBank/DDBJ databases">
        <title>Draft genome sequence of Geodermatophilus badlandi, a novel member of the Geodermatophilaceae isolated from badland sedimentary rocks in the Red desert, Wyoming, USA.</title>
        <authorList>
            <person name="Ben Tekaya S."/>
            <person name="Nouioui I."/>
            <person name="Flores G.M."/>
            <person name="Shaal M.N."/>
            <person name="Bredoire F."/>
            <person name="Basile F."/>
            <person name="Van Diepen L."/>
            <person name="Ward N.L."/>
        </authorList>
    </citation>
    <scope>NUCLEOTIDE SEQUENCE [LARGE SCALE GENOMIC DNA]</scope>
    <source>
        <strain evidence="12 13">WL48A</strain>
    </source>
</reference>
<dbReference type="SUPFAM" id="SSF53448">
    <property type="entry name" value="Nucleotide-diphospho-sugar transferases"/>
    <property type="match status" value="1"/>
</dbReference>
<dbReference type="RefSeq" id="WP_369209378.1">
    <property type="nucleotide sequence ID" value="NZ_JBFNXQ010000076.1"/>
</dbReference>
<keyword evidence="4 12" id="KW-0328">Glycosyltransferase</keyword>
<dbReference type="NCBIfam" id="NF010496">
    <property type="entry name" value="PRK13915.1"/>
    <property type="match status" value="1"/>
</dbReference>
<evidence type="ECO:0000256" key="6">
    <source>
        <dbReference type="ARBA" id="ARBA00022842"/>
    </source>
</evidence>
<dbReference type="PANTHER" id="PTHR48090">
    <property type="entry name" value="UNDECAPRENYL-PHOSPHATE 4-DEOXY-4-FORMAMIDO-L-ARABINOSE TRANSFERASE-RELATED"/>
    <property type="match status" value="1"/>
</dbReference>
<proteinExistence type="inferred from homology"/>
<protein>
    <recommendedName>
        <fullName evidence="8">Glucosyl-3-phosphoglycerate synthase</fullName>
        <ecNumber evidence="7">2.4.1.266</ecNumber>
    </recommendedName>
</protein>
<evidence type="ECO:0000256" key="1">
    <source>
        <dbReference type="ARBA" id="ARBA00001936"/>
    </source>
</evidence>
<dbReference type="InterPro" id="IPR029044">
    <property type="entry name" value="Nucleotide-diphossugar_trans"/>
</dbReference>
<dbReference type="Gene3D" id="3.90.550.10">
    <property type="entry name" value="Spore Coat Polysaccharide Biosynthesis Protein SpsA, Chain A"/>
    <property type="match status" value="1"/>
</dbReference>
<evidence type="ECO:0000313" key="12">
    <source>
        <dbReference type="EMBL" id="MEX5720557.1"/>
    </source>
</evidence>
<evidence type="ECO:0000256" key="3">
    <source>
        <dbReference type="ARBA" id="ARBA00006739"/>
    </source>
</evidence>
<keyword evidence="13" id="KW-1185">Reference proteome</keyword>
<keyword evidence="6" id="KW-0460">Magnesium</keyword>
<dbReference type="PANTHER" id="PTHR48090:SF10">
    <property type="entry name" value="GLUCOSYL-3-PHOSPHOGLYCERATE SYNTHASE"/>
    <property type="match status" value="1"/>
</dbReference>
<comment type="cofactor">
    <cofactor evidence="1">
        <name>Mn(2+)</name>
        <dbReference type="ChEBI" id="CHEBI:29035"/>
    </cofactor>
</comment>
<dbReference type="GO" id="GO:0016757">
    <property type="term" value="F:glycosyltransferase activity"/>
    <property type="evidence" value="ECO:0007669"/>
    <property type="project" value="UniProtKB-KW"/>
</dbReference>
<organism evidence="12 13">
    <name type="scientific">Geodermatophilus maliterrae</name>
    <dbReference type="NCBI Taxonomy" id="3162531"/>
    <lineage>
        <taxon>Bacteria</taxon>
        <taxon>Bacillati</taxon>
        <taxon>Actinomycetota</taxon>
        <taxon>Actinomycetes</taxon>
        <taxon>Geodermatophilales</taxon>
        <taxon>Geodermatophilaceae</taxon>
        <taxon>Geodermatophilus</taxon>
    </lineage>
</organism>
<keyword evidence="5 12" id="KW-0808">Transferase</keyword>